<sequence>MSDQRYDASATVQLATTAAPAVARSPRVGYVPNRANRVRDGVAVALLVLALLLPWNLEFGVGVPDSDATTFVVLAVVTVLAVAAALAPHVGPFRLNSAQPDVRRTGGIRLLLSVAYLVVVIGFVVFHLVQTVHSGGTGAVPPGVGPGMLLGVAGALLAAQPPITSITIEHNKFRRWYAVARAIGFVSIGLATLSVAFNLYWRLRYLFVTDVAFGGHDVAVIVTTLLYGAEAMIALVIASRWLTERTAAARLATTAIGVSGAVAATLVWLLGVGRDIDAFHGIAENTSTAAVGYEGYLAWAAAAAIVAPTTLYAVLLIKPPTIGAYRGAAQKCLTLIAFWSFAAAALRVVDYVIALSLDLPRALYDSVAMTVFSLVTGFIARWLHRQLDKGVVSATVTAAFSAVLFVFTVADVAIGVALAPRYAQAAPAAIYGNNLAQQITSTFDVAVCVLSLTVLVVMLFTGPLAGYLVRRDARATKPAKPATPPAPAADASAPPTIARQPRAAAMPRIARLKDDSTTVLPAAPTTELQVPTTTLRIQRRPSSGWPPPSER</sequence>
<dbReference type="OrthoDB" id="4595623at2"/>
<comment type="caution">
    <text evidence="4">The sequence shown here is derived from an EMBL/GenBank/DDBJ whole genome shotgun (WGS) entry which is preliminary data.</text>
</comment>
<feature type="transmembrane region" description="Helical" evidence="2">
    <location>
        <begin position="148"/>
        <end position="166"/>
    </location>
</feature>
<feature type="region of interest" description="Disordered" evidence="1">
    <location>
        <begin position="476"/>
        <end position="551"/>
    </location>
</feature>
<evidence type="ECO:0000313" key="5">
    <source>
        <dbReference type="Proteomes" id="UP000192448"/>
    </source>
</evidence>
<dbReference type="RefSeq" id="WP_083161677.1">
    <property type="nucleotide sequence ID" value="NZ_MVHF01000004.1"/>
</dbReference>
<dbReference type="AlphaFoldDB" id="A0A1X0B790"/>
<feature type="transmembrane region" description="Helical" evidence="2">
    <location>
        <begin position="336"/>
        <end position="357"/>
    </location>
</feature>
<evidence type="ECO:0000256" key="1">
    <source>
        <dbReference type="SAM" id="MobiDB-lite"/>
    </source>
</evidence>
<feature type="transmembrane region" description="Helical" evidence="2">
    <location>
        <begin position="363"/>
        <end position="383"/>
    </location>
</feature>
<feature type="transmembrane region" description="Helical" evidence="2">
    <location>
        <begin position="443"/>
        <end position="469"/>
    </location>
</feature>
<feature type="transmembrane region" description="Helical" evidence="2">
    <location>
        <begin position="41"/>
        <end position="57"/>
    </location>
</feature>
<keyword evidence="2" id="KW-1133">Transmembrane helix</keyword>
<dbReference type="EMBL" id="MVHF01000004">
    <property type="protein sequence ID" value="ORA38153.1"/>
    <property type="molecule type" value="Genomic_DNA"/>
</dbReference>
<accession>A0A1X0B790</accession>
<evidence type="ECO:0000313" key="4">
    <source>
        <dbReference type="EMBL" id="ORA38153.1"/>
    </source>
</evidence>
<feature type="transmembrane region" description="Helical" evidence="2">
    <location>
        <begin position="296"/>
        <end position="315"/>
    </location>
</feature>
<dbReference type="Proteomes" id="UP000192448">
    <property type="component" value="Unassembled WGS sequence"/>
</dbReference>
<feature type="domain" description="DUF7937" evidence="3">
    <location>
        <begin position="36"/>
        <end position="461"/>
    </location>
</feature>
<proteinExistence type="predicted"/>
<name>A0A1X0B790_9MYCO</name>
<feature type="transmembrane region" description="Helical" evidence="2">
    <location>
        <begin position="220"/>
        <end position="239"/>
    </location>
</feature>
<dbReference type="Pfam" id="PF25592">
    <property type="entry name" value="DUF7937"/>
    <property type="match status" value="1"/>
</dbReference>
<organism evidence="4 5">
    <name type="scientific">Mycobacterium aquaticum</name>
    <dbReference type="NCBI Taxonomy" id="1927124"/>
    <lineage>
        <taxon>Bacteria</taxon>
        <taxon>Bacillati</taxon>
        <taxon>Actinomycetota</taxon>
        <taxon>Actinomycetes</taxon>
        <taxon>Mycobacteriales</taxon>
        <taxon>Mycobacteriaceae</taxon>
        <taxon>Mycobacterium</taxon>
    </lineage>
</organism>
<feature type="transmembrane region" description="Helical" evidence="2">
    <location>
        <begin position="251"/>
        <end position="271"/>
    </location>
</feature>
<feature type="transmembrane region" description="Helical" evidence="2">
    <location>
        <begin position="178"/>
        <end position="200"/>
    </location>
</feature>
<protein>
    <recommendedName>
        <fullName evidence="3">DUF7937 domain-containing protein</fullName>
    </recommendedName>
</protein>
<dbReference type="InterPro" id="IPR057697">
    <property type="entry name" value="DUF7937"/>
</dbReference>
<feature type="transmembrane region" description="Helical" evidence="2">
    <location>
        <begin position="108"/>
        <end position="128"/>
    </location>
</feature>
<gene>
    <name evidence="4" type="ORF">BST13_06050</name>
</gene>
<feature type="compositionally biased region" description="Polar residues" evidence="1">
    <location>
        <begin position="526"/>
        <end position="536"/>
    </location>
</feature>
<dbReference type="STRING" id="1927124.BST13_06050"/>
<evidence type="ECO:0000256" key="2">
    <source>
        <dbReference type="SAM" id="Phobius"/>
    </source>
</evidence>
<feature type="transmembrane region" description="Helical" evidence="2">
    <location>
        <begin position="69"/>
        <end position="87"/>
    </location>
</feature>
<keyword evidence="2" id="KW-0472">Membrane</keyword>
<keyword evidence="2" id="KW-0812">Transmembrane</keyword>
<feature type="transmembrane region" description="Helical" evidence="2">
    <location>
        <begin position="395"/>
        <end position="423"/>
    </location>
</feature>
<keyword evidence="5" id="KW-1185">Reference proteome</keyword>
<reference evidence="4 5" key="1">
    <citation type="submission" date="2017-02" db="EMBL/GenBank/DDBJ databases">
        <title>The new phylogeny of genus Mycobacterium.</title>
        <authorList>
            <person name="Tortoli E."/>
            <person name="Trovato A."/>
            <person name="Cirillo D.M."/>
        </authorList>
    </citation>
    <scope>NUCLEOTIDE SEQUENCE [LARGE SCALE GENOMIC DNA]</scope>
    <source>
        <strain evidence="4 5">RW6</strain>
    </source>
</reference>
<evidence type="ECO:0000259" key="3">
    <source>
        <dbReference type="Pfam" id="PF25592"/>
    </source>
</evidence>